<dbReference type="GO" id="GO:0004180">
    <property type="term" value="F:carboxypeptidase activity"/>
    <property type="evidence" value="ECO:0007669"/>
    <property type="project" value="UniProtKB-KW"/>
</dbReference>
<keyword evidence="4" id="KW-1185">Reference proteome</keyword>
<proteinExistence type="predicted"/>
<evidence type="ECO:0000259" key="2">
    <source>
        <dbReference type="Pfam" id="PF04389"/>
    </source>
</evidence>
<dbReference type="Proteomes" id="UP000198636">
    <property type="component" value="Unassembled WGS sequence"/>
</dbReference>
<reference evidence="3 4" key="1">
    <citation type="submission" date="2016-10" db="EMBL/GenBank/DDBJ databases">
        <authorList>
            <person name="de Groot N.N."/>
        </authorList>
    </citation>
    <scope>NUCLEOTIDE SEQUENCE [LARGE SCALE GENOMIC DNA]</scope>
    <source>
        <strain evidence="3 4">DSM 18978</strain>
    </source>
</reference>
<dbReference type="Gene3D" id="3.40.630.10">
    <property type="entry name" value="Zn peptidases"/>
    <property type="match status" value="1"/>
</dbReference>
<dbReference type="SUPFAM" id="SSF53187">
    <property type="entry name" value="Zn-dependent exopeptidases"/>
    <property type="match status" value="1"/>
</dbReference>
<dbReference type="Gene3D" id="3.50.30.30">
    <property type="match status" value="1"/>
</dbReference>
<dbReference type="OrthoDB" id="9762302at2"/>
<dbReference type="STRING" id="1120976.SAMN03080606_01068"/>
<dbReference type="GO" id="GO:0006508">
    <property type="term" value="P:proteolysis"/>
    <property type="evidence" value="ECO:0007669"/>
    <property type="project" value="InterPro"/>
</dbReference>
<keyword evidence="3" id="KW-0121">Carboxypeptidase</keyword>
<accession>A0A1G5E6T6</accession>
<dbReference type="EMBL" id="FMUS01000005">
    <property type="protein sequence ID" value="SCY22689.1"/>
    <property type="molecule type" value="Genomic_DNA"/>
</dbReference>
<dbReference type="Pfam" id="PF04389">
    <property type="entry name" value="Peptidase_M28"/>
    <property type="match status" value="1"/>
</dbReference>
<dbReference type="SUPFAM" id="SSF52025">
    <property type="entry name" value="PA domain"/>
    <property type="match status" value="1"/>
</dbReference>
<sequence length="433" mass="47372">MNNRLLQNNQLIFLMIFSLVFVLVGCTTMEDAGNLNYEDLQEKIEIERAMEHIQSLVDFGPRLPGQSGDVEAGKYLLEAFKNLNLITQVEEFPVQIFEAKGVEITINNQGKYIPLAANIFDYSASTPADGLKDMPLIYAGLGKTTDLVELDLTDAIAVVRRGDIYFRDKVINSASKGAKAVIIINSEDTSLISSLLEESTIPAIGVSSSEGEKIVEALKEGELLANLIVDTIIEDGASRNIIGIKKSSKETDKVLIIGAHYDSANTPGANDNAAGVGGLLEIAAVLRDVDLPFNIHYIAFGAEEMDVVGSNFHVQQRYTAGYKNVIGMINLDGIGIGHTLMVNRESRNSSNYLSKIALRAANDLNIKAVEYFNGDSDHRPFEHIGIPVAFLQYGPGNPRYYHTQLDTFDTLNSKTIENTIKVVLKIITSLANK</sequence>
<dbReference type="InterPro" id="IPR045175">
    <property type="entry name" value="M28_fam"/>
</dbReference>
<feature type="domain" description="Peptidase M28" evidence="2">
    <location>
        <begin position="240"/>
        <end position="426"/>
    </location>
</feature>
<dbReference type="Pfam" id="PF02225">
    <property type="entry name" value="PA"/>
    <property type="match status" value="1"/>
</dbReference>
<protein>
    <submittedName>
        <fullName evidence="3">Zn-dependent amino-or carboxypeptidase, M28 family</fullName>
    </submittedName>
</protein>
<dbReference type="GO" id="GO:0008235">
    <property type="term" value="F:metalloexopeptidase activity"/>
    <property type="evidence" value="ECO:0007669"/>
    <property type="project" value="InterPro"/>
</dbReference>
<dbReference type="InterPro" id="IPR003137">
    <property type="entry name" value="PA_domain"/>
</dbReference>
<name>A0A1G5E6T6_9FIRM</name>
<dbReference type="InterPro" id="IPR046450">
    <property type="entry name" value="PA_dom_sf"/>
</dbReference>
<keyword evidence="3" id="KW-0378">Hydrolase</keyword>
<evidence type="ECO:0000313" key="4">
    <source>
        <dbReference type="Proteomes" id="UP000198636"/>
    </source>
</evidence>
<dbReference type="PROSITE" id="PS51257">
    <property type="entry name" value="PROKAR_LIPOPROTEIN"/>
    <property type="match status" value="1"/>
</dbReference>
<dbReference type="RefSeq" id="WP_091540851.1">
    <property type="nucleotide sequence ID" value="NZ_FMUS01000005.1"/>
</dbReference>
<keyword evidence="3" id="KW-0645">Protease</keyword>
<gene>
    <name evidence="3" type="ORF">SAMN03080606_01068</name>
</gene>
<organism evidence="3 4">
    <name type="scientific">Alkaliphilus peptidifermentans DSM 18978</name>
    <dbReference type="NCBI Taxonomy" id="1120976"/>
    <lineage>
        <taxon>Bacteria</taxon>
        <taxon>Bacillati</taxon>
        <taxon>Bacillota</taxon>
        <taxon>Clostridia</taxon>
        <taxon>Peptostreptococcales</taxon>
        <taxon>Natronincolaceae</taxon>
        <taxon>Alkaliphilus</taxon>
    </lineage>
</organism>
<dbReference type="AlphaFoldDB" id="A0A1G5E6T6"/>
<dbReference type="InterPro" id="IPR007484">
    <property type="entry name" value="Peptidase_M28"/>
</dbReference>
<evidence type="ECO:0000259" key="1">
    <source>
        <dbReference type="Pfam" id="PF02225"/>
    </source>
</evidence>
<evidence type="ECO:0000313" key="3">
    <source>
        <dbReference type="EMBL" id="SCY22689.1"/>
    </source>
</evidence>
<feature type="domain" description="PA" evidence="1">
    <location>
        <begin position="139"/>
        <end position="214"/>
    </location>
</feature>
<dbReference type="PANTHER" id="PTHR12147:SF26">
    <property type="entry name" value="PEPTIDASE M28 DOMAIN-CONTAINING PROTEIN"/>
    <property type="match status" value="1"/>
</dbReference>
<dbReference type="PANTHER" id="PTHR12147">
    <property type="entry name" value="METALLOPEPTIDASE M28 FAMILY MEMBER"/>
    <property type="match status" value="1"/>
</dbReference>